<organism evidence="2 3">
    <name type="scientific">Trametes pubescens</name>
    <name type="common">White-rot fungus</name>
    <dbReference type="NCBI Taxonomy" id="154538"/>
    <lineage>
        <taxon>Eukaryota</taxon>
        <taxon>Fungi</taxon>
        <taxon>Dikarya</taxon>
        <taxon>Basidiomycota</taxon>
        <taxon>Agaricomycotina</taxon>
        <taxon>Agaricomycetes</taxon>
        <taxon>Polyporales</taxon>
        <taxon>Polyporaceae</taxon>
        <taxon>Trametes</taxon>
    </lineage>
</organism>
<comment type="caution">
    <text evidence="2">The sequence shown here is derived from an EMBL/GenBank/DDBJ whole genome shotgun (WGS) entry which is preliminary data.</text>
</comment>
<dbReference type="CDD" id="cd18186">
    <property type="entry name" value="BTB_POZ_ZBTB_KLHL-like"/>
    <property type="match status" value="1"/>
</dbReference>
<dbReference type="Pfam" id="PF00651">
    <property type="entry name" value="BTB"/>
    <property type="match status" value="1"/>
</dbReference>
<reference evidence="2 3" key="1">
    <citation type="submission" date="2016-10" db="EMBL/GenBank/DDBJ databases">
        <title>Genome sequence of the basidiomycete white-rot fungus Trametes pubescens.</title>
        <authorList>
            <person name="Makela M.R."/>
            <person name="Granchi Z."/>
            <person name="Peng M."/>
            <person name="De Vries R.P."/>
            <person name="Grigoriev I."/>
            <person name="Riley R."/>
            <person name="Hilden K."/>
        </authorList>
    </citation>
    <scope>NUCLEOTIDE SEQUENCE [LARGE SCALE GENOMIC DNA]</scope>
    <source>
        <strain evidence="2 3">FBCC735</strain>
    </source>
</reference>
<feature type="domain" description="BTB" evidence="1">
    <location>
        <begin position="4"/>
        <end position="62"/>
    </location>
</feature>
<evidence type="ECO:0000259" key="1">
    <source>
        <dbReference type="PROSITE" id="PS50097"/>
    </source>
</evidence>
<evidence type="ECO:0000313" key="3">
    <source>
        <dbReference type="Proteomes" id="UP000184267"/>
    </source>
</evidence>
<dbReference type="OMA" id="HESAGFH"/>
<dbReference type="AlphaFoldDB" id="A0A1M2VHE8"/>
<dbReference type="SUPFAM" id="SSF54695">
    <property type="entry name" value="POZ domain"/>
    <property type="match status" value="1"/>
</dbReference>
<name>A0A1M2VHE8_TRAPU</name>
<dbReference type="STRING" id="154538.A0A1M2VHE8"/>
<dbReference type="PROSITE" id="PS50097">
    <property type="entry name" value="BTB"/>
    <property type="match status" value="1"/>
</dbReference>
<keyword evidence="3" id="KW-1185">Reference proteome</keyword>
<dbReference type="InterPro" id="IPR000210">
    <property type="entry name" value="BTB/POZ_dom"/>
</dbReference>
<dbReference type="Proteomes" id="UP000184267">
    <property type="component" value="Unassembled WGS sequence"/>
</dbReference>
<evidence type="ECO:0000313" key="2">
    <source>
        <dbReference type="EMBL" id="OJT07012.1"/>
    </source>
</evidence>
<sequence length="323" mass="36093">MEDGSIVLISKGRGFKVYKGILAAQSPVFRDMFASSSPETEAIDNCPVVHVSDSAEDLRHFLGAITPITQPMYVPTNCGFEEGTLAYYRSTTVRLHRAEGDPKIPAATIFAIARLAHKYQADELQRQALSCIQEYYAICYDVWENKGQQGNVPFETSDMPRYAIEAVAIARLTNTPSILPLAFYDCCRLGGKVLEGWRHEDGSISRLADEDLERCLDGTRELACHAAKATTLSFSPEPVCQSYCNSQTRIRLLLLELLSLSRWLHAPLHACTDLFAELAHARSVCAHCQKTLEGRVKEQRRMIWPRLPSIFHLEADISNWGSG</sequence>
<dbReference type="InterPro" id="IPR011333">
    <property type="entry name" value="SKP1/BTB/POZ_sf"/>
</dbReference>
<dbReference type="EMBL" id="MNAD01001229">
    <property type="protein sequence ID" value="OJT07012.1"/>
    <property type="molecule type" value="Genomic_DNA"/>
</dbReference>
<dbReference type="OrthoDB" id="3036049at2759"/>
<gene>
    <name evidence="2" type="ORF">TRAPUB_2142</name>
</gene>
<accession>A0A1M2VHE8</accession>
<dbReference type="Gene3D" id="3.30.710.10">
    <property type="entry name" value="Potassium Channel Kv1.1, Chain A"/>
    <property type="match status" value="1"/>
</dbReference>
<protein>
    <recommendedName>
        <fullName evidence="1">BTB domain-containing protein</fullName>
    </recommendedName>
</protein>
<proteinExistence type="predicted"/>